<keyword evidence="3 5" id="KW-0378">Hydrolase</keyword>
<dbReference type="InterPro" id="IPR029045">
    <property type="entry name" value="ClpP/crotonase-like_dom_sf"/>
</dbReference>
<keyword evidence="7" id="KW-0732">Signal</keyword>
<evidence type="ECO:0000256" key="5">
    <source>
        <dbReference type="RuleBase" id="RU004404"/>
    </source>
</evidence>
<dbReference type="PANTHER" id="PTHR32060">
    <property type="entry name" value="TAIL-SPECIFIC PROTEASE"/>
    <property type="match status" value="1"/>
</dbReference>
<dbReference type="SUPFAM" id="SSF50156">
    <property type="entry name" value="PDZ domain-like"/>
    <property type="match status" value="1"/>
</dbReference>
<feature type="chain" id="PRO_5028884114" evidence="7">
    <location>
        <begin position="31"/>
        <end position="754"/>
    </location>
</feature>
<proteinExistence type="inferred from homology"/>
<dbReference type="InterPro" id="IPR020992">
    <property type="entry name" value="Tail_Prtase_C"/>
</dbReference>
<comment type="similarity">
    <text evidence="1 5">Belongs to the peptidase S41A family.</text>
</comment>
<evidence type="ECO:0000256" key="7">
    <source>
        <dbReference type="SAM" id="SignalP"/>
    </source>
</evidence>
<reference evidence="9 10" key="1">
    <citation type="submission" date="2020-08" db="EMBL/GenBank/DDBJ databases">
        <title>Lysobacter sp. II4 sp. nov., isolated from soil.</title>
        <authorList>
            <person name="Woo C.Y."/>
            <person name="Kim J."/>
        </authorList>
    </citation>
    <scope>NUCLEOTIDE SEQUENCE [LARGE SCALE GENOMIC DNA]</scope>
    <source>
        <strain evidence="9 10">II4</strain>
    </source>
</reference>
<feature type="region of interest" description="Disordered" evidence="6">
    <location>
        <begin position="649"/>
        <end position="672"/>
    </location>
</feature>
<evidence type="ECO:0000313" key="10">
    <source>
        <dbReference type="Proteomes" id="UP000516018"/>
    </source>
</evidence>
<keyword evidence="4 5" id="KW-0720">Serine protease</keyword>
<dbReference type="GO" id="GO:0030288">
    <property type="term" value="C:outer membrane-bounded periplasmic space"/>
    <property type="evidence" value="ECO:0007669"/>
    <property type="project" value="TreeGrafter"/>
</dbReference>
<dbReference type="RefSeq" id="WP_187711145.1">
    <property type="nucleotide sequence ID" value="NZ_CP060820.1"/>
</dbReference>
<protein>
    <submittedName>
        <fullName evidence="9">Carboxy terminal-processing peptidase</fullName>
    </submittedName>
</protein>
<dbReference type="InterPro" id="IPR036034">
    <property type="entry name" value="PDZ_sf"/>
</dbReference>
<gene>
    <name evidence="9" type="ORF">H8B22_09225</name>
</gene>
<name>A0A7H0FUI3_9GAMM</name>
<dbReference type="SMART" id="SM00228">
    <property type="entry name" value="PDZ"/>
    <property type="match status" value="1"/>
</dbReference>
<dbReference type="FunFam" id="3.90.226.10:FF:000090">
    <property type="entry name" value="Tail-specific protease"/>
    <property type="match status" value="1"/>
</dbReference>
<dbReference type="Gene3D" id="3.90.226.10">
    <property type="entry name" value="2-enoyl-CoA Hydratase, Chain A, domain 1"/>
    <property type="match status" value="1"/>
</dbReference>
<accession>A0A7H0FUI3</accession>
<dbReference type="KEGG" id="lsx:H8B22_09225"/>
<evidence type="ECO:0000256" key="3">
    <source>
        <dbReference type="ARBA" id="ARBA00022801"/>
    </source>
</evidence>
<dbReference type="PANTHER" id="PTHR32060:SF22">
    <property type="entry name" value="CARBOXYL-TERMINAL-PROCESSING PEPTIDASE 3, CHLOROPLASTIC"/>
    <property type="match status" value="1"/>
</dbReference>
<dbReference type="Pfam" id="PF11818">
    <property type="entry name" value="DUF3340"/>
    <property type="match status" value="1"/>
</dbReference>
<dbReference type="InterPro" id="IPR040573">
    <property type="entry name" value="TSP_N"/>
</dbReference>
<dbReference type="Pfam" id="PF17804">
    <property type="entry name" value="TSP_NTD"/>
    <property type="match status" value="1"/>
</dbReference>
<dbReference type="EMBL" id="CP060820">
    <property type="protein sequence ID" value="QNP39699.1"/>
    <property type="molecule type" value="Genomic_DNA"/>
</dbReference>
<evidence type="ECO:0000256" key="6">
    <source>
        <dbReference type="SAM" id="MobiDB-lite"/>
    </source>
</evidence>
<dbReference type="Proteomes" id="UP000516018">
    <property type="component" value="Chromosome"/>
</dbReference>
<dbReference type="SMART" id="SM00245">
    <property type="entry name" value="TSPc"/>
    <property type="match status" value="1"/>
</dbReference>
<dbReference type="Pfam" id="PF00595">
    <property type="entry name" value="PDZ"/>
    <property type="match status" value="1"/>
</dbReference>
<dbReference type="InterPro" id="IPR001478">
    <property type="entry name" value="PDZ"/>
</dbReference>
<dbReference type="AlphaFoldDB" id="A0A7H0FUI3"/>
<dbReference type="PROSITE" id="PS50106">
    <property type="entry name" value="PDZ"/>
    <property type="match status" value="1"/>
</dbReference>
<feature type="domain" description="PDZ" evidence="8">
    <location>
        <begin position="266"/>
        <end position="339"/>
    </location>
</feature>
<dbReference type="GO" id="GO:0006508">
    <property type="term" value="P:proteolysis"/>
    <property type="evidence" value="ECO:0007669"/>
    <property type="project" value="UniProtKB-KW"/>
</dbReference>
<dbReference type="Gene3D" id="2.30.42.10">
    <property type="match status" value="1"/>
</dbReference>
<feature type="compositionally biased region" description="Basic and acidic residues" evidence="6">
    <location>
        <begin position="654"/>
        <end position="672"/>
    </location>
</feature>
<dbReference type="GO" id="GO:0004175">
    <property type="term" value="F:endopeptidase activity"/>
    <property type="evidence" value="ECO:0007669"/>
    <property type="project" value="TreeGrafter"/>
</dbReference>
<dbReference type="GO" id="GO:0007165">
    <property type="term" value="P:signal transduction"/>
    <property type="evidence" value="ECO:0007669"/>
    <property type="project" value="TreeGrafter"/>
</dbReference>
<dbReference type="CDD" id="cd07560">
    <property type="entry name" value="Peptidase_S41_CPP"/>
    <property type="match status" value="1"/>
</dbReference>
<organism evidence="9 10">
    <name type="scientific">Agrilutibacter terrestris</name>
    <dbReference type="NCBI Taxonomy" id="2865112"/>
    <lineage>
        <taxon>Bacteria</taxon>
        <taxon>Pseudomonadati</taxon>
        <taxon>Pseudomonadota</taxon>
        <taxon>Gammaproteobacteria</taxon>
        <taxon>Lysobacterales</taxon>
        <taxon>Lysobacteraceae</taxon>
        <taxon>Agrilutibacter</taxon>
    </lineage>
</organism>
<dbReference type="Pfam" id="PF03572">
    <property type="entry name" value="Peptidase_S41"/>
    <property type="match status" value="1"/>
</dbReference>
<sequence length="754" mass="82635">MNIKPPRATTAPALKVLAAFLLTAPVALLAADGARTAQLPVPPQSDKALLKSVDAKTLPNAATTDQSTAARYVYGLLSDSRYAYRPRALDDALSADIYKRYLDALDGNKQFFTAQDIARFDAYKLKFDDAIKSGKLDPAYAIFAAYRQRFDARVAYARNLLKQDIFTFTGDDRFEYDREKAPWAADEAALDALWKQTVRNDWLRLKLAGKKPEDIRKTLDKRYANMSKGVAELKGEDVFQTFLNSYANSIDPHTDYFTPRTADNFNMTMSLSLEGIGAVLQKQDDVVAIREIVPGGPAGKSAKLKPGDRIVAVGQGDSGLMEDVIGWRIDDVVAKIRGAKGTKVRLDVIPAEAGLDSKPSRLVLVRDKVRLEDQAAKSEIISLPAADGAPVRRIGVIKLPGFYQDFEGRRRNDGDYASATRDVAKLLTKLRGQKVDGVVLDLRNNGGGSLDEAIDLTGLFIDRGPVVQQRESGGRVQVYGDEDSGIAWEGPLAVLINRGSASASEIFAGAIQDYGRGLVIGETTFGKGTVQNLVDLDRWPANETARFGQVKLTIAQFFRVSGGSTQNKGVVPDIAFPVSVDASEFGESTYDNALPWTRIAAVPHTRYGNFAPLLPKLETLHSARIAKDKEFQWWSDDVAQFRDERAKKSVSLNEAERRAERDREDAKRKLRQEQRKQLGLAIDPLADDSADDGLASSERDIAKDAAREKLADQRPDPLLRESAAILADAVQLLGDSKLSAQVLPQAATPGHWAD</sequence>
<dbReference type="CDD" id="cd06782">
    <property type="entry name" value="cpPDZ_CPP-like"/>
    <property type="match status" value="1"/>
</dbReference>
<evidence type="ECO:0000313" key="9">
    <source>
        <dbReference type="EMBL" id="QNP39699.1"/>
    </source>
</evidence>
<feature type="signal peptide" evidence="7">
    <location>
        <begin position="1"/>
        <end position="30"/>
    </location>
</feature>
<dbReference type="SUPFAM" id="SSF52096">
    <property type="entry name" value="ClpP/crotonase"/>
    <property type="match status" value="1"/>
</dbReference>
<evidence type="ECO:0000256" key="2">
    <source>
        <dbReference type="ARBA" id="ARBA00022670"/>
    </source>
</evidence>
<dbReference type="NCBIfam" id="TIGR00225">
    <property type="entry name" value="prc"/>
    <property type="match status" value="1"/>
</dbReference>
<keyword evidence="10" id="KW-1185">Reference proteome</keyword>
<dbReference type="InterPro" id="IPR004447">
    <property type="entry name" value="Peptidase_S41A"/>
</dbReference>
<evidence type="ECO:0000256" key="4">
    <source>
        <dbReference type="ARBA" id="ARBA00022825"/>
    </source>
</evidence>
<evidence type="ECO:0000256" key="1">
    <source>
        <dbReference type="ARBA" id="ARBA00009179"/>
    </source>
</evidence>
<dbReference type="GO" id="GO:0008236">
    <property type="term" value="F:serine-type peptidase activity"/>
    <property type="evidence" value="ECO:0007669"/>
    <property type="project" value="UniProtKB-KW"/>
</dbReference>
<evidence type="ECO:0000259" key="8">
    <source>
        <dbReference type="PROSITE" id="PS50106"/>
    </source>
</evidence>
<dbReference type="InterPro" id="IPR005151">
    <property type="entry name" value="Tail-specific_protease"/>
</dbReference>
<keyword evidence="2 5" id="KW-0645">Protease</keyword>